<sequence length="118" mass="13462">MFSCSDTTARDHTRLLQRKDLDLINFVSAICLFWIFIWPYIVEFSGLLSCLLDQIRIGLATKIVLNFSQAGKKSKESNLKACWCLKMCFAESVQDVARSVPVPVTIQYRMVPKAKIID</sequence>
<dbReference type="EMBL" id="JBFOLK010000003">
    <property type="protein sequence ID" value="KAL2526572.1"/>
    <property type="molecule type" value="Genomic_DNA"/>
</dbReference>
<proteinExistence type="predicted"/>
<keyword evidence="1" id="KW-0812">Transmembrane</keyword>
<evidence type="ECO:0000313" key="4">
    <source>
        <dbReference type="Proteomes" id="UP001604336"/>
    </source>
</evidence>
<name>A0ABD1UND7_9LAMI</name>
<protein>
    <submittedName>
        <fullName evidence="3">Uncharacterized protein</fullName>
    </submittedName>
</protein>
<dbReference type="EMBL" id="JBFOLK010000003">
    <property type="protein sequence ID" value="KAL2526575.1"/>
    <property type="molecule type" value="Genomic_DNA"/>
</dbReference>
<reference evidence="3" key="2">
    <citation type="submission" date="2024-07" db="EMBL/GenBank/DDBJ databases">
        <title>Two chromosome-level genome assemblies of Korean endemic species Abeliophyllum distichum and Forsythia ovata (Oleaceae).</title>
        <authorList>
            <person name="Mun J.H."/>
        </authorList>
    </citation>
    <scope>NUCLEOTIDE SEQUENCE</scope>
    <source>
        <strain evidence="3">KNKB198505000391</strain>
        <tissue evidence="3">Leaf</tissue>
    </source>
</reference>
<evidence type="ECO:0000313" key="2">
    <source>
        <dbReference type="EMBL" id="KAL2526572.1"/>
    </source>
</evidence>
<reference evidence="4" key="1">
    <citation type="submission" date="2024-07" db="EMBL/GenBank/DDBJ databases">
        <title>Two chromosome-level genome assemblies of Korean endemic species Abeliophyllum distichum and Forsythia ovata (Oleaceae).</title>
        <authorList>
            <person name="Jang H."/>
        </authorList>
    </citation>
    <scope>NUCLEOTIDE SEQUENCE [LARGE SCALE GENOMIC DNA]</scope>
</reference>
<evidence type="ECO:0000256" key="1">
    <source>
        <dbReference type="SAM" id="Phobius"/>
    </source>
</evidence>
<keyword evidence="1" id="KW-0472">Membrane</keyword>
<accession>A0ABD1UND7</accession>
<keyword evidence="1" id="KW-1133">Transmembrane helix</keyword>
<keyword evidence="4" id="KW-1185">Reference proteome</keyword>
<organism evidence="3 4">
    <name type="scientific">Abeliophyllum distichum</name>
    <dbReference type="NCBI Taxonomy" id="126358"/>
    <lineage>
        <taxon>Eukaryota</taxon>
        <taxon>Viridiplantae</taxon>
        <taxon>Streptophyta</taxon>
        <taxon>Embryophyta</taxon>
        <taxon>Tracheophyta</taxon>
        <taxon>Spermatophyta</taxon>
        <taxon>Magnoliopsida</taxon>
        <taxon>eudicotyledons</taxon>
        <taxon>Gunneridae</taxon>
        <taxon>Pentapetalae</taxon>
        <taxon>asterids</taxon>
        <taxon>lamiids</taxon>
        <taxon>Lamiales</taxon>
        <taxon>Oleaceae</taxon>
        <taxon>Forsythieae</taxon>
        <taxon>Abeliophyllum</taxon>
    </lineage>
</organism>
<gene>
    <name evidence="2" type="ORF">Adt_11626</name>
    <name evidence="3" type="ORF">Adt_11629</name>
</gene>
<evidence type="ECO:0000313" key="3">
    <source>
        <dbReference type="EMBL" id="KAL2526575.1"/>
    </source>
</evidence>
<dbReference type="Proteomes" id="UP001604336">
    <property type="component" value="Unassembled WGS sequence"/>
</dbReference>
<comment type="caution">
    <text evidence="3">The sequence shown here is derived from an EMBL/GenBank/DDBJ whole genome shotgun (WGS) entry which is preliminary data.</text>
</comment>
<dbReference type="AlphaFoldDB" id="A0ABD1UND7"/>
<feature type="transmembrane region" description="Helical" evidence="1">
    <location>
        <begin position="21"/>
        <end position="41"/>
    </location>
</feature>